<comment type="caution">
    <text evidence="2">The sequence shown here is derived from an EMBL/GenBank/DDBJ whole genome shotgun (WGS) entry which is preliminary data.</text>
</comment>
<dbReference type="STRING" id="2074.BG845_01583"/>
<dbReference type="EMBL" id="MIGB01000006">
    <property type="protein sequence ID" value="OSY42087.1"/>
    <property type="molecule type" value="Genomic_DNA"/>
</dbReference>
<dbReference type="AlphaFoldDB" id="A0A1Y2N4T5"/>
<gene>
    <name evidence="2" type="ORF">BG845_01583</name>
</gene>
<feature type="region of interest" description="Disordered" evidence="1">
    <location>
        <begin position="33"/>
        <end position="75"/>
    </location>
</feature>
<accession>A0A1Y2N4T5</accession>
<evidence type="ECO:0000313" key="2">
    <source>
        <dbReference type="EMBL" id="OSY42087.1"/>
    </source>
</evidence>
<dbReference type="Proteomes" id="UP000194360">
    <property type="component" value="Unassembled WGS sequence"/>
</dbReference>
<reference evidence="2 3" key="1">
    <citation type="submission" date="2016-09" db="EMBL/GenBank/DDBJ databases">
        <title>Pseudonocardia autotrophica DSM535, a candidate organism with high potential of specific P450 cytochromes.</title>
        <authorList>
            <person name="Grumaz C."/>
            <person name="Vainshtein Y."/>
            <person name="Kirstahler P."/>
            <person name="Sohn K."/>
        </authorList>
    </citation>
    <scope>NUCLEOTIDE SEQUENCE [LARGE SCALE GENOMIC DNA]</scope>
    <source>
        <strain evidence="2 3">DSM 535</strain>
    </source>
</reference>
<evidence type="ECO:0000313" key="3">
    <source>
        <dbReference type="Proteomes" id="UP000194360"/>
    </source>
</evidence>
<keyword evidence="3" id="KW-1185">Reference proteome</keyword>
<evidence type="ECO:0000256" key="1">
    <source>
        <dbReference type="SAM" id="MobiDB-lite"/>
    </source>
</evidence>
<name>A0A1Y2N4T5_PSEAH</name>
<sequence>MTVSISQASLHGRPVRKVRLPAMLFALGRACAAAGTPDRGPVPGSSSTAHRAGDPPRRATQAEGPAGRAPEPERG</sequence>
<proteinExistence type="predicted"/>
<protein>
    <submittedName>
        <fullName evidence="2">Uncharacterized protein</fullName>
    </submittedName>
</protein>
<organism evidence="2 3">
    <name type="scientific">Pseudonocardia autotrophica</name>
    <name type="common">Amycolata autotrophica</name>
    <name type="synonym">Nocardia autotrophica</name>
    <dbReference type="NCBI Taxonomy" id="2074"/>
    <lineage>
        <taxon>Bacteria</taxon>
        <taxon>Bacillati</taxon>
        <taxon>Actinomycetota</taxon>
        <taxon>Actinomycetes</taxon>
        <taxon>Pseudonocardiales</taxon>
        <taxon>Pseudonocardiaceae</taxon>
        <taxon>Pseudonocardia</taxon>
    </lineage>
</organism>